<dbReference type="EnsemblPlants" id="AET3Gv20417300.74">
    <property type="protein sequence ID" value="AET3Gv20417300.74"/>
    <property type="gene ID" value="AET3Gv20417300"/>
</dbReference>
<protein>
    <recommendedName>
        <fullName evidence="2">C3H1-type domain-containing protein</fullName>
    </recommendedName>
</protein>
<dbReference type="InterPro" id="IPR000571">
    <property type="entry name" value="Znf_CCCH"/>
</dbReference>
<dbReference type="AlphaFoldDB" id="A0A453EPW5"/>
<sequence length="64" mass="7510">MTSGLSYDDHIILVRIVVHDFACHLGSTPSPTMNRRPELYRNYQHDSCKYEEQCRFVHANSNQQ</sequence>
<keyword evidence="1" id="KW-0863">Zinc-finger</keyword>
<dbReference type="GO" id="GO:0008270">
    <property type="term" value="F:zinc ion binding"/>
    <property type="evidence" value="ECO:0007669"/>
    <property type="project" value="UniProtKB-KW"/>
</dbReference>
<dbReference type="Gramene" id="AET3Gv20417300.16">
    <property type="protein sequence ID" value="AET3Gv20417300.16"/>
    <property type="gene ID" value="AET3Gv20417300"/>
</dbReference>
<dbReference type="Gramene" id="AET3Gv20417300.72">
    <property type="protein sequence ID" value="AET3Gv20417300.72"/>
    <property type="gene ID" value="AET3Gv20417300"/>
</dbReference>
<dbReference type="EnsemblPlants" id="AET3Gv20417300.60">
    <property type="protein sequence ID" value="AET3Gv20417300.60"/>
    <property type="gene ID" value="AET3Gv20417300"/>
</dbReference>
<evidence type="ECO:0000313" key="3">
    <source>
        <dbReference type="EnsemblPlants" id="AET3Gv20417300.70"/>
    </source>
</evidence>
<accession>A0A453EPW5</accession>
<dbReference type="Gramene" id="AET3Gv20417300.60">
    <property type="protein sequence ID" value="AET3Gv20417300.60"/>
    <property type="gene ID" value="AET3Gv20417300"/>
</dbReference>
<keyword evidence="1" id="KW-0479">Metal-binding</keyword>
<organism evidence="3 4">
    <name type="scientific">Aegilops tauschii subsp. strangulata</name>
    <name type="common">Goatgrass</name>
    <dbReference type="NCBI Taxonomy" id="200361"/>
    <lineage>
        <taxon>Eukaryota</taxon>
        <taxon>Viridiplantae</taxon>
        <taxon>Streptophyta</taxon>
        <taxon>Embryophyta</taxon>
        <taxon>Tracheophyta</taxon>
        <taxon>Spermatophyta</taxon>
        <taxon>Magnoliopsida</taxon>
        <taxon>Liliopsida</taxon>
        <taxon>Poales</taxon>
        <taxon>Poaceae</taxon>
        <taxon>BOP clade</taxon>
        <taxon>Pooideae</taxon>
        <taxon>Triticodae</taxon>
        <taxon>Triticeae</taxon>
        <taxon>Triticinae</taxon>
        <taxon>Aegilops</taxon>
    </lineage>
</organism>
<dbReference type="Proteomes" id="UP000015105">
    <property type="component" value="Chromosome 3D"/>
</dbReference>
<dbReference type="Gramene" id="AET3Gv20417300.74">
    <property type="protein sequence ID" value="AET3Gv20417300.74"/>
    <property type="gene ID" value="AET3Gv20417300"/>
</dbReference>
<keyword evidence="4" id="KW-1185">Reference proteome</keyword>
<dbReference type="EnsemblPlants" id="AET3Gv20417300.73">
    <property type="protein sequence ID" value="AET3Gv20417300.73"/>
    <property type="gene ID" value="AET3Gv20417300"/>
</dbReference>
<dbReference type="EnsemblPlants" id="AET3Gv20417300.70">
    <property type="protein sequence ID" value="AET3Gv20417300.70"/>
    <property type="gene ID" value="AET3Gv20417300"/>
</dbReference>
<evidence type="ECO:0000313" key="4">
    <source>
        <dbReference type="Proteomes" id="UP000015105"/>
    </source>
</evidence>
<dbReference type="Gramene" id="AET3Gv20417300.73">
    <property type="protein sequence ID" value="AET3Gv20417300.73"/>
    <property type="gene ID" value="AET3Gv20417300"/>
</dbReference>
<proteinExistence type="predicted"/>
<feature type="domain" description="C3H1-type" evidence="2">
    <location>
        <begin position="34"/>
        <end position="61"/>
    </location>
</feature>
<feature type="zinc finger region" description="C3H1-type" evidence="1">
    <location>
        <begin position="34"/>
        <end position="61"/>
    </location>
</feature>
<reference evidence="3" key="5">
    <citation type="journal article" date="2021" name="G3 (Bethesda)">
        <title>Aegilops tauschii genome assembly Aet v5.0 features greater sequence contiguity and improved annotation.</title>
        <authorList>
            <person name="Wang L."/>
            <person name="Zhu T."/>
            <person name="Rodriguez J.C."/>
            <person name="Deal K.R."/>
            <person name="Dubcovsky J."/>
            <person name="McGuire P.E."/>
            <person name="Lux T."/>
            <person name="Spannagl M."/>
            <person name="Mayer K.F.X."/>
            <person name="Baldrich P."/>
            <person name="Meyers B.C."/>
            <person name="Huo N."/>
            <person name="Gu Y.Q."/>
            <person name="Zhou H."/>
            <person name="Devos K.M."/>
            <person name="Bennetzen J.L."/>
            <person name="Unver T."/>
            <person name="Budak H."/>
            <person name="Gulick P.J."/>
            <person name="Galiba G."/>
            <person name="Kalapos B."/>
            <person name="Nelson D.R."/>
            <person name="Li P."/>
            <person name="You F.M."/>
            <person name="Luo M.C."/>
            <person name="Dvorak J."/>
        </authorList>
    </citation>
    <scope>NUCLEOTIDE SEQUENCE [LARGE SCALE GENOMIC DNA]</scope>
    <source>
        <strain evidence="3">cv. AL8/78</strain>
    </source>
</reference>
<dbReference type="EnsemblPlants" id="AET3Gv20417300.72">
    <property type="protein sequence ID" value="AET3Gv20417300.72"/>
    <property type="gene ID" value="AET3Gv20417300"/>
</dbReference>
<name>A0A453EPW5_AEGTS</name>
<evidence type="ECO:0000256" key="1">
    <source>
        <dbReference type="PROSITE-ProRule" id="PRU00723"/>
    </source>
</evidence>
<dbReference type="Gramene" id="AET3Gv20417300.70">
    <property type="protein sequence ID" value="AET3Gv20417300.70"/>
    <property type="gene ID" value="AET3Gv20417300"/>
</dbReference>
<dbReference type="Gramene" id="AET3Gv20417300.71">
    <property type="protein sequence ID" value="AET3Gv20417300.71"/>
    <property type="gene ID" value="AET3Gv20417300"/>
</dbReference>
<reference evidence="3" key="3">
    <citation type="journal article" date="2017" name="Nature">
        <title>Genome sequence of the progenitor of the wheat D genome Aegilops tauschii.</title>
        <authorList>
            <person name="Luo M.C."/>
            <person name="Gu Y.Q."/>
            <person name="Puiu D."/>
            <person name="Wang H."/>
            <person name="Twardziok S.O."/>
            <person name="Deal K.R."/>
            <person name="Huo N."/>
            <person name="Zhu T."/>
            <person name="Wang L."/>
            <person name="Wang Y."/>
            <person name="McGuire P.E."/>
            <person name="Liu S."/>
            <person name="Long H."/>
            <person name="Ramasamy R.K."/>
            <person name="Rodriguez J.C."/>
            <person name="Van S.L."/>
            <person name="Yuan L."/>
            <person name="Wang Z."/>
            <person name="Xia Z."/>
            <person name="Xiao L."/>
            <person name="Anderson O.D."/>
            <person name="Ouyang S."/>
            <person name="Liang Y."/>
            <person name="Zimin A.V."/>
            <person name="Pertea G."/>
            <person name="Qi P."/>
            <person name="Bennetzen J.L."/>
            <person name="Dai X."/>
            <person name="Dawson M.W."/>
            <person name="Muller H.G."/>
            <person name="Kugler K."/>
            <person name="Rivarola-Duarte L."/>
            <person name="Spannagl M."/>
            <person name="Mayer K.F.X."/>
            <person name="Lu F.H."/>
            <person name="Bevan M.W."/>
            <person name="Leroy P."/>
            <person name="Li P."/>
            <person name="You F.M."/>
            <person name="Sun Q."/>
            <person name="Liu Z."/>
            <person name="Lyons E."/>
            <person name="Wicker T."/>
            <person name="Salzberg S.L."/>
            <person name="Devos K.M."/>
            <person name="Dvorak J."/>
        </authorList>
    </citation>
    <scope>NUCLEOTIDE SEQUENCE [LARGE SCALE GENOMIC DNA]</scope>
    <source>
        <strain evidence="3">cv. AL8/78</strain>
    </source>
</reference>
<reference evidence="4" key="2">
    <citation type="journal article" date="2017" name="Nat. Plants">
        <title>The Aegilops tauschii genome reveals multiple impacts of transposons.</title>
        <authorList>
            <person name="Zhao G."/>
            <person name="Zou C."/>
            <person name="Li K."/>
            <person name="Wang K."/>
            <person name="Li T."/>
            <person name="Gao L."/>
            <person name="Zhang X."/>
            <person name="Wang H."/>
            <person name="Yang Z."/>
            <person name="Liu X."/>
            <person name="Jiang W."/>
            <person name="Mao L."/>
            <person name="Kong X."/>
            <person name="Jiao Y."/>
            <person name="Jia J."/>
        </authorList>
    </citation>
    <scope>NUCLEOTIDE SEQUENCE [LARGE SCALE GENOMIC DNA]</scope>
    <source>
        <strain evidence="4">cv. AL8/78</strain>
    </source>
</reference>
<reference evidence="3" key="4">
    <citation type="submission" date="2019-03" db="UniProtKB">
        <authorList>
            <consortium name="EnsemblPlants"/>
        </authorList>
    </citation>
    <scope>IDENTIFICATION</scope>
</reference>
<dbReference type="EnsemblPlants" id="AET3Gv20417300.71">
    <property type="protein sequence ID" value="AET3Gv20417300.71"/>
    <property type="gene ID" value="AET3Gv20417300"/>
</dbReference>
<reference evidence="4" key="1">
    <citation type="journal article" date="2014" name="Science">
        <title>Ancient hybridizations among the ancestral genomes of bread wheat.</title>
        <authorList>
            <consortium name="International Wheat Genome Sequencing Consortium,"/>
            <person name="Marcussen T."/>
            <person name="Sandve S.R."/>
            <person name="Heier L."/>
            <person name="Spannagl M."/>
            <person name="Pfeifer M."/>
            <person name="Jakobsen K.S."/>
            <person name="Wulff B.B."/>
            <person name="Steuernagel B."/>
            <person name="Mayer K.F."/>
            <person name="Olsen O.A."/>
        </authorList>
    </citation>
    <scope>NUCLEOTIDE SEQUENCE [LARGE SCALE GENOMIC DNA]</scope>
    <source>
        <strain evidence="4">cv. AL8/78</strain>
    </source>
</reference>
<evidence type="ECO:0000259" key="2">
    <source>
        <dbReference type="PROSITE" id="PS50103"/>
    </source>
</evidence>
<dbReference type="EnsemblPlants" id="AET3Gv20417300.16">
    <property type="protein sequence ID" value="AET3Gv20417300.16"/>
    <property type="gene ID" value="AET3Gv20417300"/>
</dbReference>
<keyword evidence="1" id="KW-0862">Zinc</keyword>
<dbReference type="PROSITE" id="PS50103">
    <property type="entry name" value="ZF_C3H1"/>
    <property type="match status" value="1"/>
</dbReference>